<reference evidence="3 4" key="1">
    <citation type="journal article" date="2021" name="ISME Commun">
        <title>Automated analysis of genomic sequences facilitates high-throughput and comprehensive description of bacteria.</title>
        <authorList>
            <person name="Hitch T.C.A."/>
        </authorList>
    </citation>
    <scope>NUCLEOTIDE SEQUENCE [LARGE SCALE GENOMIC DNA]</scope>
    <source>
        <strain evidence="3 4">Sanger_19</strain>
    </source>
</reference>
<accession>A0ABT2SC68</accession>
<protein>
    <submittedName>
        <fullName evidence="3">5-bromo-4-chloroindolyl phosphate hydrolysis family protein</fullName>
    </submittedName>
</protein>
<feature type="region of interest" description="Disordered" evidence="1">
    <location>
        <begin position="1"/>
        <end position="23"/>
    </location>
</feature>
<proteinExistence type="predicted"/>
<sequence length="368" mass="43132">MEIMNKFFSEEKSEEQEDSSKDECLQEAKEVNDIVRDGVEKGSFSGVTEQLGRLPNIGISREKFIFEVGSSSICGWSIIVCTIFLMGFIWFLPILIRTLIYSDIYNVTAIAGIIIILAIIIFNIIVIANMIIQMRFNKRYDTYIKNLRFKNIEIIDDLAAYSKVNPEKVIKDLKRAIRLKLIPQGHLCCDDLIFIISNEVYNEYKDKQAVYDRYYRKQMEERLRMEERTREMQEILNQGQRYVEKIHESNDIIKDKIISQKLDRMESVVSMIFHEVDINPQHADKLGMFMNYYLPTTEKLLEAYIEIDEKQVKGKTLQKVKKDIEESIDKIIDSFEGILDKFYQEKELDIATDISAMEILMKQDGLIE</sequence>
<dbReference type="InterPro" id="IPR018770">
    <property type="entry name" value="ChloroindolylP_hydrolase"/>
</dbReference>
<evidence type="ECO:0000313" key="3">
    <source>
        <dbReference type="EMBL" id="MCU6716631.1"/>
    </source>
</evidence>
<dbReference type="Pfam" id="PF10112">
    <property type="entry name" value="Halogen_Hydrol"/>
    <property type="match status" value="1"/>
</dbReference>
<name>A0ABT2SC68_9FIRM</name>
<evidence type="ECO:0000313" key="4">
    <source>
        <dbReference type="Proteomes" id="UP001209666"/>
    </source>
</evidence>
<keyword evidence="2" id="KW-1133">Transmembrane helix</keyword>
<keyword evidence="2" id="KW-0812">Transmembrane</keyword>
<organism evidence="3 4">
    <name type="scientific">Roseburia amylophila</name>
    <dbReference type="NCBI Taxonomy" id="2981794"/>
    <lineage>
        <taxon>Bacteria</taxon>
        <taxon>Bacillati</taxon>
        <taxon>Bacillota</taxon>
        <taxon>Clostridia</taxon>
        <taxon>Lachnospirales</taxon>
        <taxon>Lachnospiraceae</taxon>
        <taxon>Roseburia</taxon>
    </lineage>
</organism>
<feature type="transmembrane region" description="Helical" evidence="2">
    <location>
        <begin position="108"/>
        <end position="132"/>
    </location>
</feature>
<gene>
    <name evidence="3" type="ORF">OCV43_04980</name>
</gene>
<evidence type="ECO:0000256" key="1">
    <source>
        <dbReference type="SAM" id="MobiDB-lite"/>
    </source>
</evidence>
<keyword evidence="4" id="KW-1185">Reference proteome</keyword>
<keyword evidence="2" id="KW-0472">Membrane</keyword>
<dbReference type="EMBL" id="JAOQKI010000006">
    <property type="protein sequence ID" value="MCU6716631.1"/>
    <property type="molecule type" value="Genomic_DNA"/>
</dbReference>
<dbReference type="RefSeq" id="WP_262623560.1">
    <property type="nucleotide sequence ID" value="NZ_JAOQKI010000006.1"/>
</dbReference>
<dbReference type="Proteomes" id="UP001209666">
    <property type="component" value="Unassembled WGS sequence"/>
</dbReference>
<feature type="transmembrane region" description="Helical" evidence="2">
    <location>
        <begin position="73"/>
        <end position="96"/>
    </location>
</feature>
<evidence type="ECO:0000256" key="2">
    <source>
        <dbReference type="SAM" id="Phobius"/>
    </source>
</evidence>
<comment type="caution">
    <text evidence="3">The sequence shown here is derived from an EMBL/GenBank/DDBJ whole genome shotgun (WGS) entry which is preliminary data.</text>
</comment>